<organism evidence="2">
    <name type="scientific">Mytilinidion resinicola</name>
    <dbReference type="NCBI Taxonomy" id="574789"/>
    <lineage>
        <taxon>Eukaryota</taxon>
        <taxon>Fungi</taxon>
        <taxon>Dikarya</taxon>
        <taxon>Ascomycota</taxon>
        <taxon>Pezizomycotina</taxon>
        <taxon>Dothideomycetes</taxon>
        <taxon>Pleosporomycetidae</taxon>
        <taxon>Mytilinidiales</taxon>
        <taxon>Mytilinidiaceae</taxon>
        <taxon>Mytilinidion</taxon>
    </lineage>
</organism>
<dbReference type="Proteomes" id="UP000504636">
    <property type="component" value="Unplaced"/>
</dbReference>
<dbReference type="GeneID" id="54462766"/>
<sequence>MKKPRKSHQGRGSVGLKIEWKPARPQPPLLKLESGSNNSGLRGEGAAHVPERSRTTNGRLVGPDGAYKEAVAEARLGTTRQADTGATASALRMCRPQREMRRPRRFWVFPMFQEKVSEGVRGRPASASFANSYLACKTCRRAVSRGANWRRRGDDRGASNAVDHVARNKSAGPTGWLHEVLRRLLR</sequence>
<protein>
    <submittedName>
        <fullName evidence="2 4">Uncharacterized protein</fullName>
    </submittedName>
</protein>
<keyword evidence="3" id="KW-1185">Reference proteome</keyword>
<reference evidence="4" key="3">
    <citation type="submission" date="2025-04" db="UniProtKB">
        <authorList>
            <consortium name="RefSeq"/>
        </authorList>
    </citation>
    <scope>IDENTIFICATION</scope>
    <source>
        <strain evidence="4">CBS 304.34</strain>
    </source>
</reference>
<name>A0A6A6YX81_9PEZI</name>
<dbReference type="AlphaFoldDB" id="A0A6A6YX81"/>
<feature type="region of interest" description="Disordered" evidence="1">
    <location>
        <begin position="1"/>
        <end position="63"/>
    </location>
</feature>
<accession>A0A6A6YX81</accession>
<evidence type="ECO:0000313" key="4">
    <source>
        <dbReference type="RefSeq" id="XP_033580510.1"/>
    </source>
</evidence>
<dbReference type="RefSeq" id="XP_033580510.1">
    <property type="nucleotide sequence ID" value="XM_033721873.1"/>
</dbReference>
<evidence type="ECO:0000313" key="3">
    <source>
        <dbReference type="Proteomes" id="UP000504636"/>
    </source>
</evidence>
<proteinExistence type="predicted"/>
<reference evidence="2 4" key="1">
    <citation type="journal article" date="2020" name="Stud. Mycol.">
        <title>101 Dothideomycetes genomes: a test case for predicting lifestyles and emergence of pathogens.</title>
        <authorList>
            <person name="Haridas S."/>
            <person name="Albert R."/>
            <person name="Binder M."/>
            <person name="Bloem J."/>
            <person name="Labutti K."/>
            <person name="Salamov A."/>
            <person name="Andreopoulos B."/>
            <person name="Baker S."/>
            <person name="Barry K."/>
            <person name="Bills G."/>
            <person name="Bluhm B."/>
            <person name="Cannon C."/>
            <person name="Castanera R."/>
            <person name="Culley D."/>
            <person name="Daum C."/>
            <person name="Ezra D."/>
            <person name="Gonzalez J."/>
            <person name="Henrissat B."/>
            <person name="Kuo A."/>
            <person name="Liang C."/>
            <person name="Lipzen A."/>
            <person name="Lutzoni F."/>
            <person name="Magnuson J."/>
            <person name="Mondo S."/>
            <person name="Nolan M."/>
            <person name="Ohm R."/>
            <person name="Pangilinan J."/>
            <person name="Park H.-J."/>
            <person name="Ramirez L."/>
            <person name="Alfaro M."/>
            <person name="Sun H."/>
            <person name="Tritt A."/>
            <person name="Yoshinaga Y."/>
            <person name="Zwiers L.-H."/>
            <person name="Turgeon B."/>
            <person name="Goodwin S."/>
            <person name="Spatafora J."/>
            <person name="Crous P."/>
            <person name="Grigoriev I."/>
        </authorList>
    </citation>
    <scope>NUCLEOTIDE SEQUENCE</scope>
    <source>
        <strain evidence="2 4">CBS 304.34</strain>
    </source>
</reference>
<gene>
    <name evidence="2 4" type="ORF">BDZ99DRAFT_474179</name>
</gene>
<evidence type="ECO:0000313" key="2">
    <source>
        <dbReference type="EMBL" id="KAF2813546.1"/>
    </source>
</evidence>
<dbReference type="EMBL" id="MU003696">
    <property type="protein sequence ID" value="KAF2813546.1"/>
    <property type="molecule type" value="Genomic_DNA"/>
</dbReference>
<reference evidence="4" key="2">
    <citation type="submission" date="2020-04" db="EMBL/GenBank/DDBJ databases">
        <authorList>
            <consortium name="NCBI Genome Project"/>
        </authorList>
    </citation>
    <scope>NUCLEOTIDE SEQUENCE</scope>
    <source>
        <strain evidence="4">CBS 304.34</strain>
    </source>
</reference>
<evidence type="ECO:0000256" key="1">
    <source>
        <dbReference type="SAM" id="MobiDB-lite"/>
    </source>
</evidence>